<dbReference type="AlphaFoldDB" id="A0A3Q9BPR9"/>
<keyword evidence="1" id="KW-1133">Transmembrane helix</keyword>
<evidence type="ECO:0000313" key="3">
    <source>
        <dbReference type="Proteomes" id="UP000275663"/>
    </source>
</evidence>
<dbReference type="PROSITE" id="PS51257">
    <property type="entry name" value="PROKAR_LIPOPROTEIN"/>
    <property type="match status" value="1"/>
</dbReference>
<feature type="transmembrane region" description="Helical" evidence="1">
    <location>
        <begin position="166"/>
        <end position="184"/>
    </location>
</feature>
<proteinExistence type="predicted"/>
<feature type="transmembrane region" description="Helical" evidence="1">
    <location>
        <begin position="190"/>
        <end position="207"/>
    </location>
</feature>
<name>A0A3Q9BPR9_9BURK</name>
<feature type="transmembrane region" description="Helical" evidence="1">
    <location>
        <begin position="327"/>
        <end position="345"/>
    </location>
</feature>
<accession>A0A3Q9BPR9</accession>
<dbReference type="OrthoDB" id="5526155at2"/>
<feature type="transmembrane region" description="Helical" evidence="1">
    <location>
        <begin position="102"/>
        <end position="124"/>
    </location>
</feature>
<evidence type="ECO:0008006" key="4">
    <source>
        <dbReference type="Google" id="ProtNLM"/>
    </source>
</evidence>
<protein>
    <recommendedName>
        <fullName evidence="4">Glycosyltransferase RgtA/B/C/D-like domain-containing protein</fullName>
    </recommendedName>
</protein>
<feature type="transmembrane region" description="Helical" evidence="1">
    <location>
        <begin position="219"/>
        <end position="250"/>
    </location>
</feature>
<feature type="transmembrane region" description="Helical" evidence="1">
    <location>
        <begin position="262"/>
        <end position="285"/>
    </location>
</feature>
<dbReference type="EMBL" id="CP034464">
    <property type="protein sequence ID" value="AZP11730.1"/>
    <property type="molecule type" value="Genomic_DNA"/>
</dbReference>
<feature type="transmembrane region" description="Helical" evidence="1">
    <location>
        <begin position="409"/>
        <end position="429"/>
    </location>
</feature>
<evidence type="ECO:0000256" key="1">
    <source>
        <dbReference type="SAM" id="Phobius"/>
    </source>
</evidence>
<evidence type="ECO:0000313" key="2">
    <source>
        <dbReference type="EMBL" id="AZP11730.1"/>
    </source>
</evidence>
<dbReference type="KEGG" id="upv:EJN92_06810"/>
<dbReference type="RefSeq" id="WP_126127115.1">
    <property type="nucleotide sequence ID" value="NZ_CP034464.1"/>
</dbReference>
<sequence length="454" mass="51232">MSINRKIWGTASYGNAKFNIIFVVFFTILLATACCLHIYEDNLNGPPIRSDGFGYNSYLSSIFIDGDLSFHSALTEVSDDDLASKAYGLGPHPTTGKMFTKYLPGTALLATPFFIAADVFAKLYKFPRTGYSTPYQVANILSGIFYLCIGMLAIYTTLRRKYPSQIAGMVLLLVTFATNVFHYATYDGSFSHIYSFAIISIYTLLLDQYRNSSPNRDTYYLIGLGIAIGLIAMIRLPNAILGILALGLIVEKNLKLESRIHLFQHLAIFGIAAFISTMPLFAYWYRTSGSFIFNSYAAFPPKNGKLEGFNWTKPEIFKFLFSIDRGLFFWSPVTLLGFLGLPSLLKRDHVFPGLITLVLAVHIYICSSWWTWSFGASFACRPFVDLMPLVSVPLATSIVTIRKKWGARWTWALIFCFISINLILMYSYWHSYIPYTGTTLKTLENLPMNFGIEY</sequence>
<feature type="transmembrane region" description="Helical" evidence="1">
    <location>
        <begin position="20"/>
        <end position="39"/>
    </location>
</feature>
<gene>
    <name evidence="2" type="ORF">EJN92_06810</name>
</gene>
<feature type="transmembrane region" description="Helical" evidence="1">
    <location>
        <begin position="351"/>
        <end position="372"/>
    </location>
</feature>
<organism evidence="2 3">
    <name type="scientific">Undibacterium parvum</name>
    <dbReference type="NCBI Taxonomy" id="401471"/>
    <lineage>
        <taxon>Bacteria</taxon>
        <taxon>Pseudomonadati</taxon>
        <taxon>Pseudomonadota</taxon>
        <taxon>Betaproteobacteria</taxon>
        <taxon>Burkholderiales</taxon>
        <taxon>Oxalobacteraceae</taxon>
        <taxon>Undibacterium</taxon>
    </lineage>
</organism>
<reference evidence="2 3" key="1">
    <citation type="journal article" date="2011" name="Int. J. Syst. Evol. Microbiol.">
        <title>Description of Undibacterium oligocarboniphilum sp. nov., isolated from purified water, and Undibacterium pigrum strain CCUG 49012 as the type strain of Undibacterium parvum sp. nov., and emended descriptions of the genus Undibacterium and the species Undibacterium pigrum.</title>
        <authorList>
            <person name="Eder W."/>
            <person name="Wanner G."/>
            <person name="Ludwig W."/>
            <person name="Busse H.J."/>
            <person name="Ziemke-Kageler F."/>
            <person name="Lang E."/>
        </authorList>
    </citation>
    <scope>NUCLEOTIDE SEQUENCE [LARGE SCALE GENOMIC DNA]</scope>
    <source>
        <strain evidence="2 3">DSM 23061</strain>
    </source>
</reference>
<keyword evidence="1" id="KW-0812">Transmembrane</keyword>
<dbReference type="Proteomes" id="UP000275663">
    <property type="component" value="Chromosome"/>
</dbReference>
<keyword evidence="1" id="KW-0472">Membrane</keyword>
<feature type="transmembrane region" description="Helical" evidence="1">
    <location>
        <begin position="136"/>
        <end position="154"/>
    </location>
</feature>
<keyword evidence="3" id="KW-1185">Reference proteome</keyword>